<accession>A0ABU9LPA2</accession>
<evidence type="ECO:0000256" key="5">
    <source>
        <dbReference type="ARBA" id="ARBA00022475"/>
    </source>
</evidence>
<keyword evidence="8 15" id="KW-0812">Transmembrane</keyword>
<dbReference type="SMART" id="SM00387">
    <property type="entry name" value="HATPase_c"/>
    <property type="match status" value="1"/>
</dbReference>
<evidence type="ECO:0000256" key="14">
    <source>
        <dbReference type="ARBA" id="ARBA00023136"/>
    </source>
</evidence>
<evidence type="ECO:0000259" key="16">
    <source>
        <dbReference type="PROSITE" id="PS50109"/>
    </source>
</evidence>
<evidence type="ECO:0000256" key="8">
    <source>
        <dbReference type="ARBA" id="ARBA00022692"/>
    </source>
</evidence>
<dbReference type="InterPro" id="IPR036097">
    <property type="entry name" value="HisK_dim/P_sf"/>
</dbReference>
<dbReference type="SUPFAM" id="SSF47384">
    <property type="entry name" value="Homodimeric domain of signal transducing histidine kinase"/>
    <property type="match status" value="1"/>
</dbReference>
<dbReference type="PANTHER" id="PTHR45528">
    <property type="entry name" value="SENSOR HISTIDINE KINASE CPXA"/>
    <property type="match status" value="1"/>
</dbReference>
<evidence type="ECO:0000256" key="11">
    <source>
        <dbReference type="ARBA" id="ARBA00022840"/>
    </source>
</evidence>
<keyword evidence="13" id="KW-0902">Two-component regulatory system</keyword>
<feature type="transmembrane region" description="Helical" evidence="15">
    <location>
        <begin position="170"/>
        <end position="194"/>
    </location>
</feature>
<dbReference type="Pfam" id="PF02518">
    <property type="entry name" value="HATPase_c"/>
    <property type="match status" value="1"/>
</dbReference>
<keyword evidence="10 18" id="KW-0418">Kinase</keyword>
<dbReference type="Gene3D" id="6.10.340.10">
    <property type="match status" value="1"/>
</dbReference>
<keyword evidence="12 15" id="KW-1133">Transmembrane helix</keyword>
<evidence type="ECO:0000256" key="7">
    <source>
        <dbReference type="ARBA" id="ARBA00022679"/>
    </source>
</evidence>
<dbReference type="InterPro" id="IPR005467">
    <property type="entry name" value="His_kinase_dom"/>
</dbReference>
<dbReference type="PROSITE" id="PS50109">
    <property type="entry name" value="HIS_KIN"/>
    <property type="match status" value="1"/>
</dbReference>
<reference evidence="18 19" key="1">
    <citation type="submission" date="2024-04" db="EMBL/GenBank/DDBJ databases">
        <authorList>
            <person name="Wu Y.S."/>
            <person name="Zhang L."/>
        </authorList>
    </citation>
    <scope>NUCLEOTIDE SEQUENCE [LARGE SCALE GENOMIC DNA]</scope>
    <source>
        <strain evidence="18 19">KG-01</strain>
    </source>
</reference>
<evidence type="ECO:0000256" key="13">
    <source>
        <dbReference type="ARBA" id="ARBA00023012"/>
    </source>
</evidence>
<dbReference type="EC" id="2.7.13.3" evidence="3"/>
<dbReference type="PANTHER" id="PTHR45528:SF12">
    <property type="entry name" value="SENSOR HISTIDINE KINASE ARSS"/>
    <property type="match status" value="1"/>
</dbReference>
<dbReference type="InterPro" id="IPR003594">
    <property type="entry name" value="HATPase_dom"/>
</dbReference>
<evidence type="ECO:0000256" key="4">
    <source>
        <dbReference type="ARBA" id="ARBA00015735"/>
    </source>
</evidence>
<dbReference type="CDD" id="cd00082">
    <property type="entry name" value="HisKA"/>
    <property type="match status" value="1"/>
</dbReference>
<dbReference type="InterPro" id="IPR003660">
    <property type="entry name" value="HAMP_dom"/>
</dbReference>
<dbReference type="SMART" id="SM00388">
    <property type="entry name" value="HisKA"/>
    <property type="match status" value="1"/>
</dbReference>
<evidence type="ECO:0000313" key="18">
    <source>
        <dbReference type="EMBL" id="MEL5989339.1"/>
    </source>
</evidence>
<dbReference type="InterPro" id="IPR003661">
    <property type="entry name" value="HisK_dim/P_dom"/>
</dbReference>
<evidence type="ECO:0000313" key="19">
    <source>
        <dbReference type="Proteomes" id="UP001398420"/>
    </source>
</evidence>
<organism evidence="18 19">
    <name type="scientific">Kurthia gibsonii</name>
    <dbReference type="NCBI Taxonomy" id="33946"/>
    <lineage>
        <taxon>Bacteria</taxon>
        <taxon>Bacillati</taxon>
        <taxon>Bacillota</taxon>
        <taxon>Bacilli</taxon>
        <taxon>Bacillales</taxon>
        <taxon>Caryophanaceae</taxon>
        <taxon>Kurthia</taxon>
    </lineage>
</organism>
<dbReference type="Proteomes" id="UP001398420">
    <property type="component" value="Unassembled WGS sequence"/>
</dbReference>
<dbReference type="EMBL" id="JBCEWA010000011">
    <property type="protein sequence ID" value="MEL5989339.1"/>
    <property type="molecule type" value="Genomic_DNA"/>
</dbReference>
<feature type="transmembrane region" description="Helical" evidence="15">
    <location>
        <begin position="20"/>
        <end position="43"/>
    </location>
</feature>
<keyword evidence="14 15" id="KW-0472">Membrane</keyword>
<sequence length="477" mass="54494">MKIKQQIMQKWMHQSLKTKWAFISAFVIFISYLFICVVMYVSLQSWLLSDEKQSVTRSMNDLTSFFESRGPYLTLEEVQRNENLINGIVDKNQTARILNADGVEILRINNTTKEIPAIPSDVPSRGYALETLKVDGEKSFVATAKLRLGAFEGYIQLTHPLSSYVSLMRYLLTAMILMGVIALVLSSAVGYTLATRLLRPLDRLRFEMNRVSKEGFEAKIELHEQRHDEIGDLLDVYRKMMVELENSFLQQQRFISDASHELRTPIQILEGHLNLIKRWGKDDPEVLAESLDTSLQEIHRMRSLIEELLDLARREKKDIQNGVNLIEETKKVINETKQLHPEAEIILVSNENDTLNAAISRDAYNQIVRNLLQNAIRYTEKIPNIRISLTNAAECHKIEVEDNGIGIQSDAIPRIFDRFFRVDEARSREHGGTGLGLAIVKMLVEKYDGQISVTSKVGKGTKFTVKIPDFNNKDGIN</sequence>
<dbReference type="PROSITE" id="PS50885">
    <property type="entry name" value="HAMP"/>
    <property type="match status" value="1"/>
</dbReference>
<dbReference type="InterPro" id="IPR004358">
    <property type="entry name" value="Sig_transdc_His_kin-like_C"/>
</dbReference>
<evidence type="ECO:0000256" key="1">
    <source>
        <dbReference type="ARBA" id="ARBA00000085"/>
    </source>
</evidence>
<feature type="domain" description="Histidine kinase" evidence="16">
    <location>
        <begin position="257"/>
        <end position="471"/>
    </location>
</feature>
<keyword evidence="9" id="KW-0547">Nucleotide-binding</keyword>
<evidence type="ECO:0000259" key="17">
    <source>
        <dbReference type="PROSITE" id="PS50885"/>
    </source>
</evidence>
<keyword evidence="19" id="KW-1185">Reference proteome</keyword>
<name>A0ABU9LPA2_9BACL</name>
<comment type="subcellular location">
    <subcellularLocation>
        <location evidence="2">Cell membrane</location>
        <topology evidence="2">Multi-pass membrane protein</topology>
    </subcellularLocation>
</comment>
<dbReference type="Gene3D" id="1.10.287.130">
    <property type="match status" value="1"/>
</dbReference>
<dbReference type="SUPFAM" id="SSF55874">
    <property type="entry name" value="ATPase domain of HSP90 chaperone/DNA topoisomerase II/histidine kinase"/>
    <property type="match status" value="1"/>
</dbReference>
<comment type="catalytic activity">
    <reaction evidence="1">
        <text>ATP + protein L-histidine = ADP + protein N-phospho-L-histidine.</text>
        <dbReference type="EC" id="2.7.13.3"/>
    </reaction>
</comment>
<dbReference type="InterPro" id="IPR050398">
    <property type="entry name" value="HssS/ArlS-like"/>
</dbReference>
<keyword evidence="5" id="KW-1003">Cell membrane</keyword>
<dbReference type="RefSeq" id="WP_342303146.1">
    <property type="nucleotide sequence ID" value="NZ_JBCEWA010000011.1"/>
</dbReference>
<keyword evidence="7" id="KW-0808">Transferase</keyword>
<dbReference type="InterPro" id="IPR041610">
    <property type="entry name" value="ArlS_N"/>
</dbReference>
<dbReference type="GO" id="GO:0016301">
    <property type="term" value="F:kinase activity"/>
    <property type="evidence" value="ECO:0007669"/>
    <property type="project" value="UniProtKB-KW"/>
</dbReference>
<proteinExistence type="predicted"/>
<protein>
    <recommendedName>
        <fullName evidence="4">Signal transduction histidine-protein kinase ArlS</fullName>
        <ecNumber evidence="3">2.7.13.3</ecNumber>
    </recommendedName>
</protein>
<dbReference type="Pfam" id="PF00512">
    <property type="entry name" value="HisKA"/>
    <property type="match status" value="1"/>
</dbReference>
<keyword evidence="11" id="KW-0067">ATP-binding</keyword>
<dbReference type="InterPro" id="IPR036890">
    <property type="entry name" value="HATPase_C_sf"/>
</dbReference>
<dbReference type="Gene3D" id="3.30.565.10">
    <property type="entry name" value="Histidine kinase-like ATPase, C-terminal domain"/>
    <property type="match status" value="1"/>
</dbReference>
<dbReference type="CDD" id="cd00075">
    <property type="entry name" value="HATPase"/>
    <property type="match status" value="1"/>
</dbReference>
<comment type="caution">
    <text evidence="18">The sequence shown here is derived from an EMBL/GenBank/DDBJ whole genome shotgun (WGS) entry which is preliminary data.</text>
</comment>
<dbReference type="Pfam" id="PF18719">
    <property type="entry name" value="ArlS_N"/>
    <property type="match status" value="1"/>
</dbReference>
<keyword evidence="6" id="KW-0597">Phosphoprotein</keyword>
<gene>
    <name evidence="18" type="ORF">AAF454_13080</name>
</gene>
<evidence type="ECO:0000256" key="2">
    <source>
        <dbReference type="ARBA" id="ARBA00004651"/>
    </source>
</evidence>
<evidence type="ECO:0000256" key="12">
    <source>
        <dbReference type="ARBA" id="ARBA00022989"/>
    </source>
</evidence>
<feature type="domain" description="HAMP" evidence="17">
    <location>
        <begin position="195"/>
        <end position="249"/>
    </location>
</feature>
<evidence type="ECO:0000256" key="10">
    <source>
        <dbReference type="ARBA" id="ARBA00022777"/>
    </source>
</evidence>
<evidence type="ECO:0000256" key="15">
    <source>
        <dbReference type="SAM" id="Phobius"/>
    </source>
</evidence>
<evidence type="ECO:0000256" key="6">
    <source>
        <dbReference type="ARBA" id="ARBA00022553"/>
    </source>
</evidence>
<evidence type="ECO:0000256" key="9">
    <source>
        <dbReference type="ARBA" id="ARBA00022741"/>
    </source>
</evidence>
<evidence type="ECO:0000256" key="3">
    <source>
        <dbReference type="ARBA" id="ARBA00012438"/>
    </source>
</evidence>
<dbReference type="PRINTS" id="PR00344">
    <property type="entry name" value="BCTRLSENSOR"/>
</dbReference>